<feature type="region of interest" description="Disordered" evidence="1">
    <location>
        <begin position="413"/>
        <end position="457"/>
    </location>
</feature>
<protein>
    <submittedName>
        <fullName evidence="2">Uncharacterized protein</fullName>
    </submittedName>
</protein>
<dbReference type="VEuPathDB" id="TriTrypDB:LpyrH10_05_0020"/>
<name>A0A0M9G4A0_LEPPY</name>
<organism evidence="2 3">
    <name type="scientific">Leptomonas pyrrhocoris</name>
    <name type="common">Firebug parasite</name>
    <dbReference type="NCBI Taxonomy" id="157538"/>
    <lineage>
        <taxon>Eukaryota</taxon>
        <taxon>Discoba</taxon>
        <taxon>Euglenozoa</taxon>
        <taxon>Kinetoplastea</taxon>
        <taxon>Metakinetoplastina</taxon>
        <taxon>Trypanosomatida</taxon>
        <taxon>Trypanosomatidae</taxon>
        <taxon>Leishmaniinae</taxon>
        <taxon>Leptomonas</taxon>
    </lineage>
</organism>
<dbReference type="Proteomes" id="UP000037923">
    <property type="component" value="Unassembled WGS sequence"/>
</dbReference>
<evidence type="ECO:0000256" key="1">
    <source>
        <dbReference type="SAM" id="MobiDB-lite"/>
    </source>
</evidence>
<proteinExistence type="predicted"/>
<dbReference type="RefSeq" id="XP_015660392.1">
    <property type="nucleotide sequence ID" value="XM_015800385.1"/>
</dbReference>
<comment type="caution">
    <text evidence="2">The sequence shown here is derived from an EMBL/GenBank/DDBJ whole genome shotgun (WGS) entry which is preliminary data.</text>
</comment>
<dbReference type="EMBL" id="LGTL01000005">
    <property type="protein sequence ID" value="KPA81954.1"/>
    <property type="molecule type" value="Genomic_DNA"/>
</dbReference>
<feature type="region of interest" description="Disordered" evidence="1">
    <location>
        <begin position="1"/>
        <end position="47"/>
    </location>
</feature>
<feature type="compositionally biased region" description="Polar residues" evidence="1">
    <location>
        <begin position="20"/>
        <end position="29"/>
    </location>
</feature>
<dbReference type="OrthoDB" id="266468at2759"/>
<sequence>MLRPTRPLRRSADLSRRSSQGSQVASNTAVPPASDTRDNANSAFSAADGKPVYQSTTTLPFLRPCLTTPLKNRTFGAAEPPGKRASRCVTTAELADAPSCTGTRESGLMRHDDGAAVCFAATPPSAPEPLAAQMSGADGSVLHQRGLLPAATQRLFTSDEIAQLRVEARLEYSRGRRLQERKDVIHEEGQERRLLIEDAMSQAQALRDWEKERFAALLRAKSAEALPLQLLELRIQARLTHDYAREDAEQRREGRAAWIDQVAEMKATVTKTETSAVDRRAASHRFRAAVTFVVVQEHNIRTSLEEEAARHWTAFFQAEETSKAEAAQRALVRFLNTPEQLAITAAREQRERRQAKIFAKQRKLFEEQQEKFTKGCHHATGGVSVFEGDPPKKICGRCRVKWDEKLGYLVPLDRTTKSHPPPLPLPSASVTDAKQHAHAGAVATGSKGFAAVNKAKR</sequence>
<dbReference type="GeneID" id="26903433"/>
<dbReference type="RefSeq" id="XP_015660393.1">
    <property type="nucleotide sequence ID" value="XM_015800386.1"/>
</dbReference>
<dbReference type="OMA" id="KSCKHGR"/>
<reference evidence="2 3" key="1">
    <citation type="submission" date="2015-07" db="EMBL/GenBank/DDBJ databases">
        <title>High-quality genome of monoxenous trypanosomatid Leptomonas pyrrhocoris.</title>
        <authorList>
            <person name="Flegontov P."/>
            <person name="Butenko A."/>
            <person name="Firsov S."/>
            <person name="Vlcek C."/>
            <person name="Logacheva M.D."/>
            <person name="Field M."/>
            <person name="Filatov D."/>
            <person name="Flegontova O."/>
            <person name="Gerasimov E."/>
            <person name="Jackson A.P."/>
            <person name="Kelly S."/>
            <person name="Opperdoes F."/>
            <person name="O'Reilly A."/>
            <person name="Votypka J."/>
            <person name="Yurchenko V."/>
            <person name="Lukes J."/>
        </authorList>
    </citation>
    <scope>NUCLEOTIDE SEQUENCE [LARGE SCALE GENOMIC DNA]</scope>
    <source>
        <strain evidence="2">H10</strain>
    </source>
</reference>
<evidence type="ECO:0000313" key="3">
    <source>
        <dbReference type="Proteomes" id="UP000037923"/>
    </source>
</evidence>
<dbReference type="EMBL" id="LGTL01000005">
    <property type="protein sequence ID" value="KPA81953.1"/>
    <property type="molecule type" value="Genomic_DNA"/>
</dbReference>
<dbReference type="AlphaFoldDB" id="A0A0M9G4A0"/>
<evidence type="ECO:0000313" key="2">
    <source>
        <dbReference type="EMBL" id="KPA81953.1"/>
    </source>
</evidence>
<accession>A0A0M9G4A0</accession>
<keyword evidence="3" id="KW-1185">Reference proteome</keyword>
<gene>
    <name evidence="2" type="ORF">ABB37_03142</name>
</gene>